<sequence length="152" mass="18357">MFSNDLIKEFIEFREVNGEEFTWWSFVNYKYSIEDALSFLKFFNPEIICHENCYFFKDSLSLSSYKVWKEEFGADLSSIEKMVNLYEPKDFFIINKKNDVDSYSQNNQIEAFAETLCQQWKISLKERYNNIPFQVQLIRDDGDLYITMFVLR</sequence>
<proteinExistence type="predicted"/>
<evidence type="ECO:0000313" key="2">
    <source>
        <dbReference type="Proteomes" id="UP001219957"/>
    </source>
</evidence>
<gene>
    <name evidence="1" type="ORF">OE059_08255</name>
</gene>
<organism evidence="1 2">
    <name type="scientific">Exiguobacterium profundum</name>
    <dbReference type="NCBI Taxonomy" id="307643"/>
    <lineage>
        <taxon>Bacteria</taxon>
        <taxon>Bacillati</taxon>
        <taxon>Bacillota</taxon>
        <taxon>Bacilli</taxon>
        <taxon>Bacillales</taxon>
        <taxon>Bacillales Family XII. Incertae Sedis</taxon>
        <taxon>Exiguobacterium</taxon>
    </lineage>
</organism>
<protein>
    <submittedName>
        <fullName evidence="1">Uncharacterized protein</fullName>
    </submittedName>
</protein>
<dbReference type="RefSeq" id="WP_214757075.1">
    <property type="nucleotide sequence ID" value="NZ_CP109617.1"/>
</dbReference>
<keyword evidence="2" id="KW-1185">Reference proteome</keyword>
<evidence type="ECO:0000313" key="1">
    <source>
        <dbReference type="EMBL" id="WED54046.1"/>
    </source>
</evidence>
<dbReference type="Proteomes" id="UP001219957">
    <property type="component" value="Chromosome"/>
</dbReference>
<dbReference type="EMBL" id="CP109617">
    <property type="protein sequence ID" value="WED54046.1"/>
    <property type="molecule type" value="Genomic_DNA"/>
</dbReference>
<name>A0ABY8AYM1_9BACL</name>
<reference evidence="1 2" key="1">
    <citation type="submission" date="2022-10" db="EMBL/GenBank/DDBJ databases">
        <title>Complete genome sequence of Exiguobacterium profundum TSS-3 isolated from an extremely saline-alkaline spring located in Ixtapa, Chiapas-Mexico.</title>
        <authorList>
            <person name="Rincon-Rosales R."/>
            <person name="Rogel M.A."/>
            <person name="Rincon-Molina C.I."/>
            <person name="Guerrero G."/>
            <person name="Manzano-Gomez L.A."/>
            <person name="Lopez-Lopez A."/>
            <person name="Rincon Molina F.A."/>
            <person name="Martinez-Romero E."/>
        </authorList>
    </citation>
    <scope>NUCLEOTIDE SEQUENCE [LARGE SCALE GENOMIC DNA]</scope>
    <source>
        <strain evidence="1 2">TSS-3</strain>
    </source>
</reference>
<accession>A0ABY8AYM1</accession>